<protein>
    <submittedName>
        <fullName evidence="5">Alcohol dehydrogenase class-3</fullName>
    </submittedName>
</protein>
<evidence type="ECO:0000256" key="1">
    <source>
        <dbReference type="ARBA" id="ARBA00022723"/>
    </source>
</evidence>
<name>X6P470_RETFI</name>
<dbReference type="Proteomes" id="UP000023152">
    <property type="component" value="Unassembled WGS sequence"/>
</dbReference>
<evidence type="ECO:0000313" key="5">
    <source>
        <dbReference type="EMBL" id="ETO33350.1"/>
    </source>
</evidence>
<evidence type="ECO:0000256" key="2">
    <source>
        <dbReference type="ARBA" id="ARBA00022833"/>
    </source>
</evidence>
<comment type="caution">
    <text evidence="5">The sequence shown here is derived from an EMBL/GenBank/DDBJ whole genome shotgun (WGS) entry which is preliminary data.</text>
</comment>
<dbReference type="EMBL" id="ASPP01003472">
    <property type="protein sequence ID" value="ETO33350.1"/>
    <property type="molecule type" value="Genomic_DNA"/>
</dbReference>
<evidence type="ECO:0000259" key="4">
    <source>
        <dbReference type="Pfam" id="PF08240"/>
    </source>
</evidence>
<keyword evidence="3" id="KW-0520">NAD</keyword>
<feature type="domain" description="Alcohol dehydrogenase-like N-terminal" evidence="4">
    <location>
        <begin position="29"/>
        <end position="108"/>
    </location>
</feature>
<dbReference type="AlphaFoldDB" id="X6P470"/>
<dbReference type="OrthoDB" id="417550at2759"/>
<dbReference type="GO" id="GO:0046294">
    <property type="term" value="P:formaldehyde catabolic process"/>
    <property type="evidence" value="ECO:0007669"/>
    <property type="project" value="TreeGrafter"/>
</dbReference>
<gene>
    <name evidence="5" type="ORF">RFI_03757</name>
</gene>
<dbReference type="InterPro" id="IPR011032">
    <property type="entry name" value="GroES-like_sf"/>
</dbReference>
<dbReference type="GO" id="GO:0008270">
    <property type="term" value="F:zinc ion binding"/>
    <property type="evidence" value="ECO:0007669"/>
    <property type="project" value="TreeGrafter"/>
</dbReference>
<organism evidence="5 6">
    <name type="scientific">Reticulomyxa filosa</name>
    <dbReference type="NCBI Taxonomy" id="46433"/>
    <lineage>
        <taxon>Eukaryota</taxon>
        <taxon>Sar</taxon>
        <taxon>Rhizaria</taxon>
        <taxon>Retaria</taxon>
        <taxon>Foraminifera</taxon>
        <taxon>Monothalamids</taxon>
        <taxon>Reticulomyxidae</taxon>
        <taxon>Reticulomyxa</taxon>
    </lineage>
</organism>
<keyword evidence="1" id="KW-0479">Metal-binding</keyword>
<dbReference type="Pfam" id="PF08240">
    <property type="entry name" value="ADH_N"/>
    <property type="match status" value="1"/>
</dbReference>
<evidence type="ECO:0000256" key="3">
    <source>
        <dbReference type="ARBA" id="ARBA00023027"/>
    </source>
</evidence>
<dbReference type="Gene3D" id="3.90.180.10">
    <property type="entry name" value="Medium-chain alcohol dehydrogenases, catalytic domain"/>
    <property type="match status" value="2"/>
</dbReference>
<dbReference type="SUPFAM" id="SSF51735">
    <property type="entry name" value="NAD(P)-binding Rossmann-fold domains"/>
    <property type="match status" value="1"/>
</dbReference>
<evidence type="ECO:0000313" key="6">
    <source>
        <dbReference type="Proteomes" id="UP000023152"/>
    </source>
</evidence>
<dbReference type="GO" id="GO:0005829">
    <property type="term" value="C:cytosol"/>
    <property type="evidence" value="ECO:0007669"/>
    <property type="project" value="TreeGrafter"/>
</dbReference>
<sequence>MESVQQKLFSSKKKKKKEIEEIEVAPPKDNEVRVKNLYTGVCHTDWYTLSGKDPEGVFPCILGHEGCSIVESVGKNVQSVKPGDVVIPLYIPECYECKYCKSGLYKAFTFTQLMHIFLRQFKKKKKNEWKKGKTNLCQAVRTTQGKGLMPDNSVRYKCKDKDIFHFMGTSTFSQYSVVPEISVAKIDPSILDKNLEKEACLLGCGVTTGIGAARTTMKVTPGSTVAIFGLGGVGLSAIQGCKINGAKRIIGIDTNPIKFDIGSQKKKKKRR</sequence>
<dbReference type="SUPFAM" id="SSF50129">
    <property type="entry name" value="GroES-like"/>
    <property type="match status" value="1"/>
</dbReference>
<proteinExistence type="predicted"/>
<dbReference type="PANTHER" id="PTHR43880:SF12">
    <property type="entry name" value="ALCOHOL DEHYDROGENASE CLASS-3"/>
    <property type="match status" value="1"/>
</dbReference>
<dbReference type="PANTHER" id="PTHR43880">
    <property type="entry name" value="ALCOHOL DEHYDROGENASE"/>
    <property type="match status" value="1"/>
</dbReference>
<keyword evidence="6" id="KW-1185">Reference proteome</keyword>
<reference evidence="5 6" key="1">
    <citation type="journal article" date="2013" name="Curr. Biol.">
        <title>The Genome of the Foraminiferan Reticulomyxa filosa.</title>
        <authorList>
            <person name="Glockner G."/>
            <person name="Hulsmann N."/>
            <person name="Schleicher M."/>
            <person name="Noegel A.A."/>
            <person name="Eichinger L."/>
            <person name="Gallinger C."/>
            <person name="Pawlowski J."/>
            <person name="Sierra R."/>
            <person name="Euteneuer U."/>
            <person name="Pillet L."/>
            <person name="Moustafa A."/>
            <person name="Platzer M."/>
            <person name="Groth M."/>
            <person name="Szafranski K."/>
            <person name="Schliwa M."/>
        </authorList>
    </citation>
    <scope>NUCLEOTIDE SEQUENCE [LARGE SCALE GENOMIC DNA]</scope>
</reference>
<dbReference type="InterPro" id="IPR013154">
    <property type="entry name" value="ADH-like_N"/>
</dbReference>
<dbReference type="GO" id="GO:0051903">
    <property type="term" value="F:S-(hydroxymethyl)glutathione dehydrogenase [NAD(P)+] activity"/>
    <property type="evidence" value="ECO:0007669"/>
    <property type="project" value="TreeGrafter"/>
</dbReference>
<dbReference type="Gene3D" id="3.40.50.720">
    <property type="entry name" value="NAD(P)-binding Rossmann-like Domain"/>
    <property type="match status" value="1"/>
</dbReference>
<dbReference type="InterPro" id="IPR036291">
    <property type="entry name" value="NAD(P)-bd_dom_sf"/>
</dbReference>
<accession>X6P470</accession>
<keyword evidence="2" id="KW-0862">Zinc</keyword>